<dbReference type="InterPro" id="IPR036388">
    <property type="entry name" value="WH-like_DNA-bd_sf"/>
</dbReference>
<comment type="cofactor">
    <cofactor evidence="1">
        <name>pyridoxal 5'-phosphate</name>
        <dbReference type="ChEBI" id="CHEBI:597326"/>
    </cofactor>
</comment>
<evidence type="ECO:0000256" key="3">
    <source>
        <dbReference type="ARBA" id="ARBA00022576"/>
    </source>
</evidence>
<dbReference type="Proteomes" id="UP000019243">
    <property type="component" value="Unassembled WGS sequence"/>
</dbReference>
<reference evidence="9 10" key="1">
    <citation type="submission" date="2012-12" db="EMBL/GenBank/DDBJ databases">
        <title>Novel taxa of Listeriaceae from agricultural environments in the United States.</title>
        <authorList>
            <person name="den Bakker H.C."/>
            <person name="Allred A."/>
            <person name="Warchocki S."/>
            <person name="Wright E.M."/>
            <person name="Burrell A."/>
            <person name="Nightingale K.K."/>
            <person name="Kephart D."/>
            <person name="Wiedmann M."/>
        </authorList>
    </citation>
    <scope>NUCLEOTIDE SEQUENCE [LARGE SCALE GENOMIC DNA]</scope>
    <source>
        <strain evidence="9 10">FSL F6-1037</strain>
    </source>
</reference>
<name>W7D2P1_9LIST</name>
<dbReference type="PRINTS" id="PR00035">
    <property type="entry name" value="HTHGNTR"/>
</dbReference>
<evidence type="ECO:0000313" key="9">
    <source>
        <dbReference type="EMBL" id="EUJ42171.1"/>
    </source>
</evidence>
<dbReference type="CDD" id="cd07377">
    <property type="entry name" value="WHTH_GntR"/>
    <property type="match status" value="1"/>
</dbReference>
<dbReference type="Gene3D" id="1.10.10.10">
    <property type="entry name" value="Winged helix-like DNA-binding domain superfamily/Winged helix DNA-binding domain"/>
    <property type="match status" value="1"/>
</dbReference>
<dbReference type="PROSITE" id="PS50949">
    <property type="entry name" value="HTH_GNTR"/>
    <property type="match status" value="1"/>
</dbReference>
<dbReference type="SMART" id="SM00345">
    <property type="entry name" value="HTH_GNTR"/>
    <property type="match status" value="1"/>
</dbReference>
<dbReference type="PATRIC" id="fig|1265861.3.peg.34"/>
<dbReference type="InterPro" id="IPR015422">
    <property type="entry name" value="PyrdxlP-dep_Trfase_small"/>
</dbReference>
<dbReference type="AlphaFoldDB" id="W7D2P1"/>
<dbReference type="RefSeq" id="WP_051456748.1">
    <property type="nucleotide sequence ID" value="NZ_AODH01000001.1"/>
</dbReference>
<dbReference type="PANTHER" id="PTHR46577">
    <property type="entry name" value="HTH-TYPE TRANSCRIPTIONAL REGULATORY PROTEIN GABR"/>
    <property type="match status" value="1"/>
</dbReference>
<proteinExistence type="inferred from homology"/>
<evidence type="ECO:0000256" key="2">
    <source>
        <dbReference type="ARBA" id="ARBA00005384"/>
    </source>
</evidence>
<dbReference type="InterPro" id="IPR015421">
    <property type="entry name" value="PyrdxlP-dep_Trfase_major"/>
</dbReference>
<organism evidence="9 10">
    <name type="scientific">Brochothrix campestris FSL F6-1037</name>
    <dbReference type="NCBI Taxonomy" id="1265861"/>
    <lineage>
        <taxon>Bacteria</taxon>
        <taxon>Bacillati</taxon>
        <taxon>Bacillota</taxon>
        <taxon>Bacilli</taxon>
        <taxon>Bacillales</taxon>
        <taxon>Listeriaceae</taxon>
        <taxon>Brochothrix</taxon>
    </lineage>
</organism>
<comment type="caution">
    <text evidence="9">The sequence shown here is derived from an EMBL/GenBank/DDBJ whole genome shotgun (WGS) entry which is preliminary data.</text>
</comment>
<evidence type="ECO:0000313" key="10">
    <source>
        <dbReference type="Proteomes" id="UP000019243"/>
    </source>
</evidence>
<dbReference type="GO" id="GO:0003700">
    <property type="term" value="F:DNA-binding transcription factor activity"/>
    <property type="evidence" value="ECO:0007669"/>
    <property type="project" value="InterPro"/>
</dbReference>
<keyword evidence="3" id="KW-0032">Aminotransferase</keyword>
<dbReference type="InterPro" id="IPR051446">
    <property type="entry name" value="HTH_trans_reg/aminotransferase"/>
</dbReference>
<evidence type="ECO:0000256" key="7">
    <source>
        <dbReference type="ARBA" id="ARBA00023163"/>
    </source>
</evidence>
<dbReference type="GO" id="GO:0003677">
    <property type="term" value="F:DNA binding"/>
    <property type="evidence" value="ECO:0007669"/>
    <property type="project" value="UniProtKB-KW"/>
</dbReference>
<comment type="similarity">
    <text evidence="2">In the C-terminal section; belongs to the class-I pyridoxal-phosphate-dependent aminotransferase family.</text>
</comment>
<dbReference type="CDD" id="cd00609">
    <property type="entry name" value="AAT_like"/>
    <property type="match status" value="1"/>
</dbReference>
<evidence type="ECO:0000256" key="4">
    <source>
        <dbReference type="ARBA" id="ARBA00022898"/>
    </source>
</evidence>
<feature type="domain" description="HTH gntR-type" evidence="8">
    <location>
        <begin position="10"/>
        <end position="78"/>
    </location>
</feature>
<dbReference type="SUPFAM" id="SSF46785">
    <property type="entry name" value="Winged helix' DNA-binding domain"/>
    <property type="match status" value="1"/>
</dbReference>
<gene>
    <name evidence="9" type="ORF">BCAMP_00190</name>
</gene>
<evidence type="ECO:0000256" key="6">
    <source>
        <dbReference type="ARBA" id="ARBA00023125"/>
    </source>
</evidence>
<dbReference type="InterPro" id="IPR049947">
    <property type="entry name" value="Cu_Am_Ox_Cu-bd"/>
</dbReference>
<dbReference type="PROSITE" id="PS01165">
    <property type="entry name" value="COPPER_AMINE_OXID_2"/>
    <property type="match status" value="1"/>
</dbReference>
<keyword evidence="7" id="KW-0804">Transcription</keyword>
<dbReference type="InterPro" id="IPR000524">
    <property type="entry name" value="Tscrpt_reg_HTH_GntR"/>
</dbReference>
<dbReference type="STRING" id="1265861.BCAMP_00190"/>
<keyword evidence="6" id="KW-0238">DNA-binding</keyword>
<dbReference type="SUPFAM" id="SSF53383">
    <property type="entry name" value="PLP-dependent transferases"/>
    <property type="match status" value="1"/>
</dbReference>
<dbReference type="Gene3D" id="3.90.1150.10">
    <property type="entry name" value="Aspartate Aminotransferase, domain 1"/>
    <property type="match status" value="1"/>
</dbReference>
<keyword evidence="3" id="KW-0808">Transferase</keyword>
<sequence length="488" mass="54585">MWQLESSSHLPKYQQIMQLIEQKLQQGALQPGERLPTERGLAIELNVNRSTVKRAFSELVAHGMITARHGSGYYLSSALSPQMYQPQTNWRHYMQQSQFLPIEPYFEQLRLQKQTNKQVTDFASGDLPLRLTPHIDLPPLSWPTIIAEEQQADPTGYAPLKALIANLFAIRSTQPVKPEQLLITSGSQQALYLITQCLLSPGDAIAVEAPSYLYSLALFKGAGIRIYPLPMAQCHNWQPQLEALYKKHRIKMVFVNPMYQNPTGNILSQQGREALVKTCSQLHIPIVEDDPYGLLTPEQAPLYQLAPENVIYIGSLSKTAGSTTRIGWLCAPPTVIHRLATARSEMEFGLGILPQVMAHHLMSSPTFANHLQTLALTMQEAQQQFQTQLREQFGNTIAFNPTQGGYHLWVKQRFCTKPAQYHRLLQSGVLLMPGTLFGGAATEARLSVINQETSDNAEAVRRLKQAFFAMRASSSAIIEGQETLRDGG</sequence>
<keyword evidence="4" id="KW-0663">Pyridoxal phosphate</keyword>
<protein>
    <submittedName>
        <fullName evidence="9">GntR family transcriptional regulator</fullName>
    </submittedName>
</protein>
<keyword evidence="10" id="KW-1185">Reference proteome</keyword>
<dbReference type="EMBL" id="AODH01000001">
    <property type="protein sequence ID" value="EUJ42171.1"/>
    <property type="molecule type" value="Genomic_DNA"/>
</dbReference>
<accession>W7D2P1</accession>
<dbReference type="PANTHER" id="PTHR46577:SF2">
    <property type="entry name" value="TRANSCRIPTIONAL REGULATORY PROTEIN"/>
    <property type="match status" value="1"/>
</dbReference>
<dbReference type="InterPro" id="IPR036390">
    <property type="entry name" value="WH_DNA-bd_sf"/>
</dbReference>
<dbReference type="Pfam" id="PF00155">
    <property type="entry name" value="Aminotran_1_2"/>
    <property type="match status" value="1"/>
</dbReference>
<evidence type="ECO:0000256" key="1">
    <source>
        <dbReference type="ARBA" id="ARBA00001933"/>
    </source>
</evidence>
<keyword evidence="5" id="KW-0805">Transcription regulation</keyword>
<evidence type="ECO:0000259" key="8">
    <source>
        <dbReference type="PROSITE" id="PS50949"/>
    </source>
</evidence>
<dbReference type="GO" id="GO:0030170">
    <property type="term" value="F:pyridoxal phosphate binding"/>
    <property type="evidence" value="ECO:0007669"/>
    <property type="project" value="InterPro"/>
</dbReference>
<evidence type="ECO:0000256" key="5">
    <source>
        <dbReference type="ARBA" id="ARBA00023015"/>
    </source>
</evidence>
<dbReference type="InterPro" id="IPR015424">
    <property type="entry name" value="PyrdxlP-dep_Trfase"/>
</dbReference>
<dbReference type="Gene3D" id="3.40.640.10">
    <property type="entry name" value="Type I PLP-dependent aspartate aminotransferase-like (Major domain)"/>
    <property type="match status" value="1"/>
</dbReference>
<dbReference type="InterPro" id="IPR004839">
    <property type="entry name" value="Aminotransferase_I/II_large"/>
</dbReference>
<dbReference type="Pfam" id="PF00392">
    <property type="entry name" value="GntR"/>
    <property type="match status" value="1"/>
</dbReference>
<dbReference type="GO" id="GO:0008483">
    <property type="term" value="F:transaminase activity"/>
    <property type="evidence" value="ECO:0007669"/>
    <property type="project" value="UniProtKB-KW"/>
</dbReference>
<dbReference type="OrthoDB" id="9802601at2"/>